<dbReference type="STRING" id="52689.AKG39_13580"/>
<evidence type="ECO:0000259" key="6">
    <source>
        <dbReference type="PROSITE" id="PS51012"/>
    </source>
</evidence>
<proteinExistence type="inferred from homology"/>
<dbReference type="PIRSF" id="PIRSF006648">
    <property type="entry name" value="DrrB"/>
    <property type="match status" value="1"/>
</dbReference>
<feature type="transmembrane region" description="Helical" evidence="5">
    <location>
        <begin position="20"/>
        <end position="41"/>
    </location>
</feature>
<sequence length="245" mass="27205">MMSGLYGILWQEFAVFKRKFVATSISFLISPILYLVAFGWGLGSGVEIDGGSYMAFIIPGIIGMSTMMTSFNNTASTINISRIFYKTFEDYMISPINMTVYTLGKIIAGAFYGIYSAFLIIVLVSVFTTDLIITPYFILIALLNCFVFSALGFLIGLLVNSHSDMAKFTSFVITPMSFLCGTFFPIDKMPEILRWFIYLLPLTHTNIALRLTGETAGQMVLHAGVLVAYLIVLFVLGARHCKKVE</sequence>
<organism evidence="7 8">
    <name type="scientific">Acetobacterium bakii</name>
    <dbReference type="NCBI Taxonomy" id="52689"/>
    <lineage>
        <taxon>Bacteria</taxon>
        <taxon>Bacillati</taxon>
        <taxon>Bacillota</taxon>
        <taxon>Clostridia</taxon>
        <taxon>Eubacteriales</taxon>
        <taxon>Eubacteriaceae</taxon>
        <taxon>Acetobacterium</taxon>
    </lineage>
</organism>
<evidence type="ECO:0000256" key="1">
    <source>
        <dbReference type="ARBA" id="ARBA00004141"/>
    </source>
</evidence>
<feature type="transmembrane region" description="Helical" evidence="5">
    <location>
        <begin position="168"/>
        <end position="186"/>
    </location>
</feature>
<comment type="similarity">
    <text evidence="5">Belongs to the ABC-2 integral membrane protein family.</text>
</comment>
<dbReference type="InterPro" id="IPR000412">
    <property type="entry name" value="ABC_2_transport"/>
</dbReference>
<dbReference type="GO" id="GO:0043190">
    <property type="term" value="C:ATP-binding cassette (ABC) transporter complex"/>
    <property type="evidence" value="ECO:0007669"/>
    <property type="project" value="InterPro"/>
</dbReference>
<evidence type="ECO:0000313" key="8">
    <source>
        <dbReference type="Proteomes" id="UP000036873"/>
    </source>
</evidence>
<dbReference type="PANTHER" id="PTHR43332">
    <property type="entry name" value="INNER MEMBRANE TRANSPORT PERMEASE YADH-RELATED"/>
    <property type="match status" value="1"/>
</dbReference>
<keyword evidence="2 5" id="KW-0812">Transmembrane</keyword>
<dbReference type="Pfam" id="PF01061">
    <property type="entry name" value="ABC2_membrane"/>
    <property type="match status" value="1"/>
</dbReference>
<reference evidence="8" key="1">
    <citation type="submission" date="2015-07" db="EMBL/GenBank/DDBJ databases">
        <title>Draft genome sequence of Acetobacterium bakii DSM 8293, a potential psychrophilic chemical producer through syngas fermentation.</title>
        <authorList>
            <person name="Song Y."/>
            <person name="Hwang S."/>
            <person name="Cho B.-K."/>
        </authorList>
    </citation>
    <scope>NUCLEOTIDE SEQUENCE [LARGE SCALE GENOMIC DNA]</scope>
    <source>
        <strain evidence="8">DSM 8239</strain>
    </source>
</reference>
<dbReference type="PATRIC" id="fig|52689.4.peg.2085"/>
<feature type="transmembrane region" description="Helical" evidence="5">
    <location>
        <begin position="133"/>
        <end position="159"/>
    </location>
</feature>
<dbReference type="PRINTS" id="PR00164">
    <property type="entry name" value="ABC2TRNSPORT"/>
</dbReference>
<dbReference type="PROSITE" id="PS51012">
    <property type="entry name" value="ABC_TM2"/>
    <property type="match status" value="1"/>
</dbReference>
<evidence type="ECO:0000256" key="3">
    <source>
        <dbReference type="ARBA" id="ARBA00022989"/>
    </source>
</evidence>
<name>A0A0L6TYF0_9FIRM</name>
<dbReference type="AlphaFoldDB" id="A0A0L6TYF0"/>
<keyword evidence="8" id="KW-1185">Reference proteome</keyword>
<feature type="transmembrane region" description="Helical" evidence="5">
    <location>
        <begin position="53"/>
        <end position="72"/>
    </location>
</feature>
<keyword evidence="5" id="KW-1003">Cell membrane</keyword>
<dbReference type="EMBL" id="LGYO01000034">
    <property type="protein sequence ID" value="KNZ41107.1"/>
    <property type="molecule type" value="Genomic_DNA"/>
</dbReference>
<evidence type="ECO:0000313" key="7">
    <source>
        <dbReference type="EMBL" id="KNZ41107.1"/>
    </source>
</evidence>
<gene>
    <name evidence="7" type="ORF">AKG39_13580</name>
</gene>
<feature type="transmembrane region" description="Helical" evidence="5">
    <location>
        <begin position="219"/>
        <end position="238"/>
    </location>
</feature>
<dbReference type="InterPro" id="IPR052522">
    <property type="entry name" value="ABC-2_transport_permease"/>
</dbReference>
<dbReference type="Proteomes" id="UP000036873">
    <property type="component" value="Unassembled WGS sequence"/>
</dbReference>
<keyword evidence="5" id="KW-0813">Transport</keyword>
<keyword evidence="4 5" id="KW-0472">Membrane</keyword>
<dbReference type="InterPro" id="IPR047817">
    <property type="entry name" value="ABC2_TM_bact-type"/>
</dbReference>
<dbReference type="InterPro" id="IPR013525">
    <property type="entry name" value="ABC2_TM"/>
</dbReference>
<comment type="subcellular location">
    <subcellularLocation>
        <location evidence="5">Cell membrane</location>
        <topology evidence="5">Multi-pass membrane protein</topology>
    </subcellularLocation>
    <subcellularLocation>
        <location evidence="1">Membrane</location>
        <topology evidence="1">Multi-pass membrane protein</topology>
    </subcellularLocation>
</comment>
<evidence type="ECO:0000256" key="2">
    <source>
        <dbReference type="ARBA" id="ARBA00022692"/>
    </source>
</evidence>
<evidence type="ECO:0000256" key="4">
    <source>
        <dbReference type="ARBA" id="ARBA00023136"/>
    </source>
</evidence>
<comment type="caution">
    <text evidence="7">The sequence shown here is derived from an EMBL/GenBank/DDBJ whole genome shotgun (WGS) entry which is preliminary data.</text>
</comment>
<accession>A0A0L6TYF0</accession>
<dbReference type="GO" id="GO:0140359">
    <property type="term" value="F:ABC-type transporter activity"/>
    <property type="evidence" value="ECO:0007669"/>
    <property type="project" value="InterPro"/>
</dbReference>
<feature type="domain" description="ABC transmembrane type-2" evidence="6">
    <location>
        <begin position="22"/>
        <end position="244"/>
    </location>
</feature>
<evidence type="ECO:0000256" key="5">
    <source>
        <dbReference type="RuleBase" id="RU361157"/>
    </source>
</evidence>
<feature type="transmembrane region" description="Helical" evidence="5">
    <location>
        <begin position="106"/>
        <end position="127"/>
    </location>
</feature>
<keyword evidence="3 5" id="KW-1133">Transmembrane helix</keyword>
<dbReference type="PANTHER" id="PTHR43332:SF2">
    <property type="entry name" value="INNER MEMBRANE TRANSPORT PERMEASE YADH"/>
    <property type="match status" value="1"/>
</dbReference>
<protein>
    <recommendedName>
        <fullName evidence="5">Transport permease protein</fullName>
    </recommendedName>
</protein>